<dbReference type="PANTHER" id="PTHR34831:SF1">
    <property type="entry name" value="MIGRATION AND INVASION-INHIBITORY PROTEIN"/>
    <property type="match status" value="1"/>
</dbReference>
<name>A0A5F9C8Z1_RABIT</name>
<evidence type="ECO:0008006" key="4">
    <source>
        <dbReference type="Google" id="ProtNLM"/>
    </source>
</evidence>
<dbReference type="Ensembl" id="ENSOCUT00000038197.1">
    <property type="protein sequence ID" value="ENSOCUP00000030190.1"/>
    <property type="gene ID" value="ENSOCUG00000003525.3"/>
</dbReference>
<dbReference type="PaxDb" id="9986-ENSOCUP00000003056"/>
<feature type="compositionally biased region" description="Polar residues" evidence="1">
    <location>
        <begin position="145"/>
        <end position="154"/>
    </location>
</feature>
<dbReference type="GO" id="GO:0010972">
    <property type="term" value="P:negative regulation of G2/M transition of mitotic cell cycle"/>
    <property type="evidence" value="ECO:0007669"/>
    <property type="project" value="InterPro"/>
</dbReference>
<dbReference type="GO" id="GO:0030336">
    <property type="term" value="P:negative regulation of cell migration"/>
    <property type="evidence" value="ECO:0007669"/>
    <property type="project" value="InterPro"/>
</dbReference>
<sequence length="380" mass="41694">MVETEELARLRRLSLQLLRQLWAGRDAVRHLVAQAASESSLDPSSSYNSKVSLSPETSSSSQGCSPPDVQQADPSDVASLGRVSSRVTSLPPARRQHQASLGQPRARSAPLLPITDSRDPEPSAGQGDLGSQEAQAPRPVLAQPSKVSRSTVTCEDSEVPESSWRLRPYLGYDWIAGSLDSSSPVTSKPEAFFATLQKFREANKKECTASHSEPGFLGLHENDGVDGDHECVYCYRVNRRLFLVPSDPGTPCRLCGTLREQQGPETLLEPAQVRVSVPLSILDPPHWYRIRRRKSFDASDTLSLPRHCLLGWDILPPRSEKGSAPKSLDLWSSVFATAQHRKLSAASPSRLALPVRGPAPTPIWSHPRRPQPHAARQQQP</sequence>
<dbReference type="Bgee" id="ENSOCUG00000003525">
    <property type="expression patterns" value="Expressed in testis and 16 other cell types or tissues"/>
</dbReference>
<keyword evidence="3" id="KW-1185">Reference proteome</keyword>
<evidence type="ECO:0000256" key="1">
    <source>
        <dbReference type="SAM" id="MobiDB-lite"/>
    </source>
</evidence>
<accession>A0A5F9C8Z1</accession>
<feature type="compositionally biased region" description="Low complexity" evidence="1">
    <location>
        <begin position="37"/>
        <end position="49"/>
    </location>
</feature>
<dbReference type="InterPro" id="IPR031466">
    <property type="entry name" value="MIIP"/>
</dbReference>
<protein>
    <recommendedName>
        <fullName evidence="4">Migration and invasion inhibitory protein</fullName>
    </recommendedName>
</protein>
<feature type="region of interest" description="Disordered" evidence="1">
    <location>
        <begin position="35"/>
        <end position="158"/>
    </location>
</feature>
<gene>
    <name evidence="2" type="primary">MIIP</name>
</gene>
<dbReference type="PANTHER" id="PTHR34831">
    <property type="entry name" value="MIGRATION AND INVASION-INHIBITORY PROTEIN"/>
    <property type="match status" value="1"/>
</dbReference>
<feature type="region of interest" description="Disordered" evidence="1">
    <location>
        <begin position="343"/>
        <end position="380"/>
    </location>
</feature>
<feature type="compositionally biased region" description="Polar residues" evidence="1">
    <location>
        <begin position="50"/>
        <end position="64"/>
    </location>
</feature>
<reference evidence="2" key="3">
    <citation type="submission" date="2025-09" db="UniProtKB">
        <authorList>
            <consortium name="Ensembl"/>
        </authorList>
    </citation>
    <scope>IDENTIFICATION</scope>
    <source>
        <strain evidence="2">Thorbecke</strain>
    </source>
</reference>
<evidence type="ECO:0000313" key="2">
    <source>
        <dbReference type="Ensembl" id="ENSOCUP00000030190.1"/>
    </source>
</evidence>
<proteinExistence type="predicted"/>
<dbReference type="GeneTree" id="ENSGT00390000003768"/>
<reference evidence="2 3" key="1">
    <citation type="journal article" date="2011" name="Nature">
        <title>A high-resolution map of human evolutionary constraint using 29 mammals.</title>
        <authorList>
            <person name="Lindblad-Toh K."/>
            <person name="Garber M."/>
            <person name="Zuk O."/>
            <person name="Lin M.F."/>
            <person name="Parker B.J."/>
            <person name="Washietl S."/>
            <person name="Kheradpour P."/>
            <person name="Ernst J."/>
            <person name="Jordan G."/>
            <person name="Mauceli E."/>
            <person name="Ward L.D."/>
            <person name="Lowe C.B."/>
            <person name="Holloway A.K."/>
            <person name="Clamp M."/>
            <person name="Gnerre S."/>
            <person name="Alfoldi J."/>
            <person name="Beal K."/>
            <person name="Chang J."/>
            <person name="Clawson H."/>
            <person name="Cuff J."/>
            <person name="Di Palma F."/>
            <person name="Fitzgerald S."/>
            <person name="Flicek P."/>
            <person name="Guttman M."/>
            <person name="Hubisz M.J."/>
            <person name="Jaffe D.B."/>
            <person name="Jungreis I."/>
            <person name="Kent W.J."/>
            <person name="Kostka D."/>
            <person name="Lara M."/>
            <person name="Martins A.L."/>
            <person name="Massingham T."/>
            <person name="Moltke I."/>
            <person name="Raney B.J."/>
            <person name="Rasmussen M.D."/>
            <person name="Robinson J."/>
            <person name="Stark A."/>
            <person name="Vilella A.J."/>
            <person name="Wen J."/>
            <person name="Xie X."/>
            <person name="Zody M.C."/>
            <person name="Baldwin J."/>
            <person name="Bloom T."/>
            <person name="Chin C.W."/>
            <person name="Heiman D."/>
            <person name="Nicol R."/>
            <person name="Nusbaum C."/>
            <person name="Young S."/>
            <person name="Wilkinson J."/>
            <person name="Worley K.C."/>
            <person name="Kovar C.L."/>
            <person name="Muzny D.M."/>
            <person name="Gibbs R.A."/>
            <person name="Cree A."/>
            <person name="Dihn H.H."/>
            <person name="Fowler G."/>
            <person name="Jhangiani S."/>
            <person name="Joshi V."/>
            <person name="Lee S."/>
            <person name="Lewis L.R."/>
            <person name="Nazareth L.V."/>
            <person name="Okwuonu G."/>
            <person name="Santibanez J."/>
            <person name="Warren W.C."/>
            <person name="Mardis E.R."/>
            <person name="Weinstock G.M."/>
            <person name="Wilson R.K."/>
            <person name="Delehaunty K."/>
            <person name="Dooling D."/>
            <person name="Fronik C."/>
            <person name="Fulton L."/>
            <person name="Fulton B."/>
            <person name="Graves T."/>
            <person name="Minx P."/>
            <person name="Sodergren E."/>
            <person name="Birney E."/>
            <person name="Margulies E.H."/>
            <person name="Herrero J."/>
            <person name="Green E.D."/>
            <person name="Haussler D."/>
            <person name="Siepel A."/>
            <person name="Goldman N."/>
            <person name="Pollard K.S."/>
            <person name="Pedersen J.S."/>
            <person name="Lander E.S."/>
            <person name="Kellis M."/>
        </authorList>
    </citation>
    <scope>NUCLEOTIDE SEQUENCE [LARGE SCALE GENOMIC DNA]</scope>
    <source>
        <strain evidence="3">Thorbecke</strain>
    </source>
</reference>
<dbReference type="Pfam" id="PF15734">
    <property type="entry name" value="MIIP"/>
    <property type="match status" value="1"/>
</dbReference>
<dbReference type="AlphaFoldDB" id="A0A5F9C8Z1"/>
<organism evidence="2 3">
    <name type="scientific">Oryctolagus cuniculus</name>
    <name type="common">Rabbit</name>
    <dbReference type="NCBI Taxonomy" id="9986"/>
    <lineage>
        <taxon>Eukaryota</taxon>
        <taxon>Metazoa</taxon>
        <taxon>Chordata</taxon>
        <taxon>Craniata</taxon>
        <taxon>Vertebrata</taxon>
        <taxon>Euteleostomi</taxon>
        <taxon>Mammalia</taxon>
        <taxon>Eutheria</taxon>
        <taxon>Euarchontoglires</taxon>
        <taxon>Glires</taxon>
        <taxon>Lagomorpha</taxon>
        <taxon>Leporidae</taxon>
        <taxon>Oryctolagus</taxon>
    </lineage>
</organism>
<evidence type="ECO:0000313" key="3">
    <source>
        <dbReference type="Proteomes" id="UP000001811"/>
    </source>
</evidence>
<dbReference type="Proteomes" id="UP000001811">
    <property type="component" value="Unplaced"/>
</dbReference>
<reference evidence="2" key="2">
    <citation type="submission" date="2025-08" db="UniProtKB">
        <authorList>
            <consortium name="Ensembl"/>
        </authorList>
    </citation>
    <scope>IDENTIFICATION</scope>
    <source>
        <strain evidence="2">Thorbecke</strain>
    </source>
</reference>